<dbReference type="Gene3D" id="3.60.60.10">
    <property type="entry name" value="Penicillin V Acylase, Chain A"/>
    <property type="match status" value="1"/>
</dbReference>
<reference evidence="2 3" key="1">
    <citation type="journal article" date="2018" name="Sci. Rep.">
        <title>Rhizobium tumorigenes sp. nov., a novel plant tumorigenic bacterium isolated from cane gall tumors on thornless blackberry.</title>
        <authorList>
            <person name="Kuzmanovi N."/>
            <person name="Smalla K."/>
            <person name="Gronow S."/>
            <person name="PuBawska J."/>
        </authorList>
    </citation>
    <scope>NUCLEOTIDE SEQUENCE [LARGE SCALE GENOMIC DNA]</scope>
    <source>
        <strain evidence="2 3">1078</strain>
    </source>
</reference>
<evidence type="ECO:0000313" key="3">
    <source>
        <dbReference type="Proteomes" id="UP000249499"/>
    </source>
</evidence>
<name>A0AAF1KG66_9HYPH</name>
<evidence type="ECO:0000313" key="2">
    <source>
        <dbReference type="EMBL" id="WFR97817.1"/>
    </source>
</evidence>
<dbReference type="EMBL" id="CP117256">
    <property type="protein sequence ID" value="WFR97817.1"/>
    <property type="molecule type" value="Genomic_DNA"/>
</dbReference>
<dbReference type="Gene3D" id="1.10.10.2120">
    <property type="match status" value="1"/>
</dbReference>
<dbReference type="InterPro" id="IPR005079">
    <property type="entry name" value="Peptidase_C45_hydrolase"/>
</dbReference>
<gene>
    <name evidence="2" type="ORF">PR017_18060</name>
</gene>
<dbReference type="Pfam" id="PF03417">
    <property type="entry name" value="AAT"/>
    <property type="match status" value="1"/>
</dbReference>
<dbReference type="NCBIfam" id="NF040521">
    <property type="entry name" value="C45_proenzyme"/>
    <property type="match status" value="1"/>
</dbReference>
<dbReference type="InterPro" id="IPR047794">
    <property type="entry name" value="C45_proenzyme-like"/>
</dbReference>
<dbReference type="RefSeq" id="WP_240538882.1">
    <property type="nucleotide sequence ID" value="NZ_CP117256.1"/>
</dbReference>
<dbReference type="AlphaFoldDB" id="A0AAF1KG66"/>
<keyword evidence="3" id="KW-1185">Reference proteome</keyword>
<reference evidence="3" key="2">
    <citation type="journal article" date="2023" name="MicrobiologyOpen">
        <title>Genomics of the tumorigenes clade of the family Rhizobiaceae and description of Rhizobium rhododendri sp. nov.</title>
        <authorList>
            <person name="Kuzmanovic N."/>
            <person name="diCenzo G.C."/>
            <person name="Bunk B."/>
            <person name="Sproeer C."/>
            <person name="Fruehling A."/>
            <person name="Neumann-Schaal M."/>
            <person name="Overmann J."/>
            <person name="Smalla K."/>
        </authorList>
    </citation>
    <scope>NUCLEOTIDE SEQUENCE [LARGE SCALE GENOMIC DNA]</scope>
    <source>
        <strain evidence="3">1078</strain>
        <plasmid evidence="3">pRt1078</plasmid>
    </source>
</reference>
<keyword evidence="2" id="KW-0808">Transferase</keyword>
<dbReference type="KEGG" id="rtu:PR017_18060"/>
<dbReference type="PANTHER" id="PTHR34180">
    <property type="entry name" value="PEPTIDASE C45"/>
    <property type="match status" value="1"/>
</dbReference>
<geneLocation type="plasmid" evidence="2 3">
    <name>pRt1078</name>
</geneLocation>
<proteinExistence type="predicted"/>
<sequence length="354" mass="38051">MDSMVQRFGLFMHTDQIPVITLRGTASERGRQHGMHLHGPILDAYASLRASTNSADWDRACMRATPGFQALSAVCADMRAELDGMAAATGLTGLDVYLLSAFEFFIEGKTGCTSAGIARDEGVLVAQNWDAPAGTERHLTAFIHEGPDSHILTIASPGTLGWVGMNRHGLAFVNNDLLLDTSHVGLPSLVIRRMMLHQSSADAAIAVLRAYPHMSGRCFLVGDANGTLRVAELGPSVGVTDRAVRSVVHTNHPLFPKPAMWEDIEAGARHYPSSRARLRAARQFALTGVRDLEALLRDRSGAPDAISKSPSSREQTATAFSAIFDCGRREAMIAIGRPDQAAYRSIGLRQPAGA</sequence>
<keyword evidence="2" id="KW-0614">Plasmid</keyword>
<organism evidence="2 3">
    <name type="scientific">Rhizobium tumorigenes</name>
    <dbReference type="NCBI Taxonomy" id="2041385"/>
    <lineage>
        <taxon>Bacteria</taxon>
        <taxon>Pseudomonadati</taxon>
        <taxon>Pseudomonadota</taxon>
        <taxon>Alphaproteobacteria</taxon>
        <taxon>Hyphomicrobiales</taxon>
        <taxon>Rhizobiaceae</taxon>
        <taxon>Rhizobium/Agrobacterium group</taxon>
        <taxon>Rhizobium</taxon>
    </lineage>
</organism>
<feature type="domain" description="Peptidase C45 hydrolase" evidence="1">
    <location>
        <begin position="119"/>
        <end position="339"/>
    </location>
</feature>
<protein>
    <submittedName>
        <fullName evidence="2">C45 family autoproteolytic acyltransferase/hydrolase</fullName>
    </submittedName>
</protein>
<dbReference type="GO" id="GO:0016746">
    <property type="term" value="F:acyltransferase activity"/>
    <property type="evidence" value="ECO:0007669"/>
    <property type="project" value="UniProtKB-KW"/>
</dbReference>
<evidence type="ECO:0000259" key="1">
    <source>
        <dbReference type="Pfam" id="PF03417"/>
    </source>
</evidence>
<accession>A0AAF1KG66</accession>
<dbReference type="PANTHER" id="PTHR34180:SF1">
    <property type="entry name" value="BETA-ALANYL-DOPAMINE_CARCININE HYDROLASE"/>
    <property type="match status" value="1"/>
</dbReference>
<keyword evidence="2" id="KW-0012">Acyltransferase</keyword>
<dbReference type="InterPro" id="IPR047801">
    <property type="entry name" value="Peptidase_C45"/>
</dbReference>
<dbReference type="Proteomes" id="UP000249499">
    <property type="component" value="Plasmid pRt1078"/>
</dbReference>